<protein>
    <recommendedName>
        <fullName evidence="4">DUF2306 domain-containing protein</fullName>
    </recommendedName>
</protein>
<accession>A0A0P6Y0T3</accession>
<evidence type="ECO:0008006" key="4">
    <source>
        <dbReference type="Google" id="ProtNLM"/>
    </source>
</evidence>
<name>A0A0P6Y0T3_9CHLR</name>
<feature type="transmembrane region" description="Helical" evidence="1">
    <location>
        <begin position="118"/>
        <end position="137"/>
    </location>
</feature>
<evidence type="ECO:0000256" key="1">
    <source>
        <dbReference type="SAM" id="Phobius"/>
    </source>
</evidence>
<gene>
    <name evidence="2" type="ORF">SE18_18000</name>
</gene>
<dbReference type="RefSeq" id="WP_054535835.1">
    <property type="nucleotide sequence ID" value="NZ_LGKP01000025.1"/>
</dbReference>
<keyword evidence="1" id="KW-1133">Transmembrane helix</keyword>
<keyword evidence="3" id="KW-1185">Reference proteome</keyword>
<dbReference type="Pfam" id="PF10067">
    <property type="entry name" value="DUF2306"/>
    <property type="match status" value="1"/>
</dbReference>
<keyword evidence="1" id="KW-0472">Membrane</keyword>
<organism evidence="2 3">
    <name type="scientific">Herpetosiphon geysericola</name>
    <dbReference type="NCBI Taxonomy" id="70996"/>
    <lineage>
        <taxon>Bacteria</taxon>
        <taxon>Bacillati</taxon>
        <taxon>Chloroflexota</taxon>
        <taxon>Chloroflexia</taxon>
        <taxon>Herpetosiphonales</taxon>
        <taxon>Herpetosiphonaceae</taxon>
        <taxon>Herpetosiphon</taxon>
    </lineage>
</organism>
<dbReference type="EMBL" id="LGKP01000025">
    <property type="protein sequence ID" value="KPL85511.1"/>
    <property type="molecule type" value="Genomic_DNA"/>
</dbReference>
<evidence type="ECO:0000313" key="3">
    <source>
        <dbReference type="Proteomes" id="UP000050277"/>
    </source>
</evidence>
<sequence length="160" mass="17879">MFLVLHIIGALVALGTGLAAYRWQNGTKIHRWIGKGYLLGWVTLFSTGIIISRQGITAPDVLNGLGMASAAFAYSVIFLRKRLGRRWLRLHYQWMSQSYAFVCVATLNQLIARIGIDISFWIFAAEVSLPFFILPYVGKKLDQRYGFASKPNPLGNPASN</sequence>
<dbReference type="Proteomes" id="UP000050277">
    <property type="component" value="Unassembled WGS sequence"/>
</dbReference>
<dbReference type="AlphaFoldDB" id="A0A0P6Y0T3"/>
<dbReference type="OrthoDB" id="9826292at2"/>
<feature type="transmembrane region" description="Helical" evidence="1">
    <location>
        <begin position="36"/>
        <end position="56"/>
    </location>
</feature>
<feature type="transmembrane region" description="Helical" evidence="1">
    <location>
        <begin position="92"/>
        <end position="112"/>
    </location>
</feature>
<dbReference type="InterPro" id="IPR018750">
    <property type="entry name" value="DUF2306_membrane"/>
</dbReference>
<feature type="transmembrane region" description="Helical" evidence="1">
    <location>
        <begin position="62"/>
        <end position="80"/>
    </location>
</feature>
<reference evidence="2 3" key="1">
    <citation type="submission" date="2015-07" db="EMBL/GenBank/DDBJ databases">
        <title>Whole genome sequence of Herpetosiphon geysericola DSM 7119.</title>
        <authorList>
            <person name="Hemp J."/>
            <person name="Ward L.M."/>
            <person name="Pace L.A."/>
            <person name="Fischer W.W."/>
        </authorList>
    </citation>
    <scope>NUCLEOTIDE SEQUENCE [LARGE SCALE GENOMIC DNA]</scope>
    <source>
        <strain evidence="2 3">DSM 7119</strain>
    </source>
</reference>
<dbReference type="STRING" id="70996.SE18_18000"/>
<comment type="caution">
    <text evidence="2">The sequence shown here is derived from an EMBL/GenBank/DDBJ whole genome shotgun (WGS) entry which is preliminary data.</text>
</comment>
<evidence type="ECO:0000313" key="2">
    <source>
        <dbReference type="EMBL" id="KPL85511.1"/>
    </source>
</evidence>
<keyword evidence="1" id="KW-0812">Transmembrane</keyword>
<feature type="transmembrane region" description="Helical" evidence="1">
    <location>
        <begin position="6"/>
        <end position="24"/>
    </location>
</feature>
<proteinExistence type="predicted"/>